<dbReference type="SUPFAM" id="SSF52343">
    <property type="entry name" value="Ferredoxin reductase-like, C-terminal NADP-linked domain"/>
    <property type="match status" value="1"/>
</dbReference>
<evidence type="ECO:0000313" key="19">
    <source>
        <dbReference type="EMBL" id="KAJ5537648.1"/>
    </source>
</evidence>
<comment type="catalytic activity">
    <reaction evidence="15">
        <text>2 nitric oxide + NADPH + 2 O2 = 2 nitrate + NADP(+) + H(+)</text>
        <dbReference type="Rhea" id="RHEA:19465"/>
        <dbReference type="ChEBI" id="CHEBI:15378"/>
        <dbReference type="ChEBI" id="CHEBI:15379"/>
        <dbReference type="ChEBI" id="CHEBI:16480"/>
        <dbReference type="ChEBI" id="CHEBI:17632"/>
        <dbReference type="ChEBI" id="CHEBI:57783"/>
        <dbReference type="ChEBI" id="CHEBI:58349"/>
        <dbReference type="EC" id="1.14.12.17"/>
    </reaction>
</comment>
<dbReference type="InterPro" id="IPR001709">
    <property type="entry name" value="Flavoprot_Pyr_Nucl_cyt_Rdtase"/>
</dbReference>
<gene>
    <name evidence="19" type="ORF">N7494_007127</name>
</gene>
<evidence type="ECO:0000256" key="10">
    <source>
        <dbReference type="ARBA" id="ARBA00022857"/>
    </source>
</evidence>
<evidence type="ECO:0000256" key="16">
    <source>
        <dbReference type="ARBA" id="ARBA00056398"/>
    </source>
</evidence>
<keyword evidence="6" id="KW-0349">Heme</keyword>
<dbReference type="FunFam" id="2.40.30.10:FF:000034">
    <property type="entry name" value="Flavohemoprotein"/>
    <property type="match status" value="1"/>
</dbReference>
<dbReference type="GO" id="GO:0071949">
    <property type="term" value="F:FAD binding"/>
    <property type="evidence" value="ECO:0007669"/>
    <property type="project" value="TreeGrafter"/>
</dbReference>
<evidence type="ECO:0000256" key="6">
    <source>
        <dbReference type="ARBA" id="ARBA00022617"/>
    </source>
</evidence>
<dbReference type="GO" id="GO:0046210">
    <property type="term" value="P:nitric oxide catabolic process"/>
    <property type="evidence" value="ECO:0007669"/>
    <property type="project" value="TreeGrafter"/>
</dbReference>
<keyword evidence="11" id="KW-0560">Oxidoreductase</keyword>
<evidence type="ECO:0000256" key="3">
    <source>
        <dbReference type="ARBA" id="ARBA00006401"/>
    </source>
</evidence>
<dbReference type="GO" id="GO:0019825">
    <property type="term" value="F:oxygen binding"/>
    <property type="evidence" value="ECO:0007669"/>
    <property type="project" value="InterPro"/>
</dbReference>
<evidence type="ECO:0000256" key="11">
    <source>
        <dbReference type="ARBA" id="ARBA00023002"/>
    </source>
</evidence>
<accession>A0AAD6CS26</accession>
<dbReference type="InterPro" id="IPR012292">
    <property type="entry name" value="Globin/Proto"/>
</dbReference>
<evidence type="ECO:0000256" key="5">
    <source>
        <dbReference type="ARBA" id="ARBA00022575"/>
    </source>
</evidence>
<dbReference type="GO" id="GO:0008941">
    <property type="term" value="F:nitric oxide dioxygenase NAD(P)H activity"/>
    <property type="evidence" value="ECO:0007669"/>
    <property type="project" value="UniProtKB-EC"/>
</dbReference>
<dbReference type="InterPro" id="IPR009050">
    <property type="entry name" value="Globin-like_sf"/>
</dbReference>
<dbReference type="PRINTS" id="PR00371">
    <property type="entry name" value="FPNCR"/>
</dbReference>
<dbReference type="FunFam" id="1.10.490.10:FF:000003">
    <property type="entry name" value="Flavohemoprotein"/>
    <property type="match status" value="1"/>
</dbReference>
<dbReference type="SUPFAM" id="SSF46458">
    <property type="entry name" value="Globin-like"/>
    <property type="match status" value="1"/>
</dbReference>
<dbReference type="CDD" id="cd08922">
    <property type="entry name" value="FHb-globin"/>
    <property type="match status" value="1"/>
</dbReference>
<evidence type="ECO:0000256" key="13">
    <source>
        <dbReference type="ARBA" id="ARBA00023027"/>
    </source>
</evidence>
<evidence type="ECO:0000256" key="12">
    <source>
        <dbReference type="ARBA" id="ARBA00023004"/>
    </source>
</evidence>
<dbReference type="GO" id="GO:0046872">
    <property type="term" value="F:metal ion binding"/>
    <property type="evidence" value="ECO:0007669"/>
    <property type="project" value="UniProtKB-KW"/>
</dbReference>
<keyword evidence="7" id="KW-0285">Flavoprotein</keyword>
<keyword evidence="12" id="KW-0408">Iron</keyword>
<feature type="domain" description="Globin" evidence="17">
    <location>
        <begin position="6"/>
        <end position="143"/>
    </location>
</feature>
<dbReference type="SUPFAM" id="SSF63380">
    <property type="entry name" value="Riboflavin synthase domain-like"/>
    <property type="match status" value="1"/>
</dbReference>
<dbReference type="CDD" id="cd06184">
    <property type="entry name" value="flavohem_like_fad_nad_binding"/>
    <property type="match status" value="1"/>
</dbReference>
<evidence type="ECO:0000259" key="18">
    <source>
        <dbReference type="PROSITE" id="PS51384"/>
    </source>
</evidence>
<evidence type="ECO:0000256" key="2">
    <source>
        <dbReference type="ARBA" id="ARBA00001974"/>
    </source>
</evidence>
<evidence type="ECO:0000256" key="14">
    <source>
        <dbReference type="ARBA" id="ARBA00048649"/>
    </source>
</evidence>
<keyword evidence="13" id="KW-0520">NAD</keyword>
<keyword evidence="5" id="KW-0216">Detoxification</keyword>
<evidence type="ECO:0000256" key="8">
    <source>
        <dbReference type="ARBA" id="ARBA00022723"/>
    </source>
</evidence>
<comment type="similarity">
    <text evidence="3">In the C-terminal section; belongs to the flavoprotein pyridine nucleotide cytochrome reductase family.</text>
</comment>
<dbReference type="EC" id="1.14.12.17" evidence="4"/>
<protein>
    <recommendedName>
        <fullName evidence="4">nitric oxide dioxygenase</fullName>
        <ecNumber evidence="4">1.14.12.17</ecNumber>
    </recommendedName>
</protein>
<comment type="catalytic activity">
    <reaction evidence="14">
        <text>2 nitric oxide + NADH + 2 O2 = 2 nitrate + NAD(+) + H(+)</text>
        <dbReference type="Rhea" id="RHEA:19469"/>
        <dbReference type="ChEBI" id="CHEBI:15378"/>
        <dbReference type="ChEBI" id="CHEBI:15379"/>
        <dbReference type="ChEBI" id="CHEBI:16480"/>
        <dbReference type="ChEBI" id="CHEBI:17632"/>
        <dbReference type="ChEBI" id="CHEBI:57540"/>
        <dbReference type="ChEBI" id="CHEBI:57945"/>
        <dbReference type="EC" id="1.14.12.17"/>
    </reaction>
</comment>
<dbReference type="GO" id="GO:0020037">
    <property type="term" value="F:heme binding"/>
    <property type="evidence" value="ECO:0007669"/>
    <property type="project" value="InterPro"/>
</dbReference>
<evidence type="ECO:0000313" key="20">
    <source>
        <dbReference type="Proteomes" id="UP001220324"/>
    </source>
</evidence>
<dbReference type="PANTHER" id="PTHR43396:SF3">
    <property type="entry name" value="FLAVOHEMOPROTEIN"/>
    <property type="match status" value="1"/>
</dbReference>
<dbReference type="Pfam" id="PF00175">
    <property type="entry name" value="NAD_binding_1"/>
    <property type="match status" value="1"/>
</dbReference>
<evidence type="ECO:0000256" key="7">
    <source>
        <dbReference type="ARBA" id="ARBA00022630"/>
    </source>
</evidence>
<dbReference type="PANTHER" id="PTHR43396">
    <property type="entry name" value="FLAVOHEMOPROTEIN"/>
    <property type="match status" value="1"/>
</dbReference>
<dbReference type="FunFam" id="3.40.50.80:FF:000010">
    <property type="entry name" value="Flavohemoprotein"/>
    <property type="match status" value="1"/>
</dbReference>
<dbReference type="InterPro" id="IPR017927">
    <property type="entry name" value="FAD-bd_FR_type"/>
</dbReference>
<dbReference type="EMBL" id="JAQIZZ010000006">
    <property type="protein sequence ID" value="KAJ5537648.1"/>
    <property type="molecule type" value="Genomic_DNA"/>
</dbReference>
<comment type="cofactor">
    <cofactor evidence="1">
        <name>heme b</name>
        <dbReference type="ChEBI" id="CHEBI:60344"/>
    </cofactor>
</comment>
<name>A0AAD6CS26_9EURO</name>
<dbReference type="InterPro" id="IPR039261">
    <property type="entry name" value="FNR_nucleotide-bd"/>
</dbReference>
<dbReference type="InterPro" id="IPR017938">
    <property type="entry name" value="Riboflavin_synthase-like_b-brl"/>
</dbReference>
<dbReference type="NCBIfam" id="NF009805">
    <property type="entry name" value="PRK13289.1"/>
    <property type="match status" value="1"/>
</dbReference>
<comment type="cofactor">
    <cofactor evidence="2">
        <name>FAD</name>
        <dbReference type="ChEBI" id="CHEBI:57692"/>
    </cofactor>
</comment>
<dbReference type="GO" id="GO:0009636">
    <property type="term" value="P:response to toxic substance"/>
    <property type="evidence" value="ECO:0007669"/>
    <property type="project" value="UniProtKB-KW"/>
</dbReference>
<dbReference type="InterPro" id="IPR000971">
    <property type="entry name" value="Globin"/>
</dbReference>
<dbReference type="GO" id="GO:0071500">
    <property type="term" value="P:cellular response to nitrosative stress"/>
    <property type="evidence" value="ECO:0007669"/>
    <property type="project" value="TreeGrafter"/>
</dbReference>
<keyword evidence="8" id="KW-0479">Metal-binding</keyword>
<keyword evidence="10" id="KW-0521">NADP</keyword>
<comment type="caution">
    <text evidence="19">The sequence shown here is derived from an EMBL/GenBank/DDBJ whole genome shotgun (WGS) entry which is preliminary data.</text>
</comment>
<feature type="domain" description="FAD-binding FR-type" evidence="18">
    <location>
        <begin position="153"/>
        <end position="269"/>
    </location>
</feature>
<dbReference type="Pfam" id="PF00042">
    <property type="entry name" value="Globin"/>
    <property type="match status" value="1"/>
</dbReference>
<sequence>MGSNAGLTSDQVKLIKATVPVLVAHGDTITSVFYKNLIAENPDLNNVFNTPNQRNGKQPRALAGALFAYASNIDNLGALSPAVELICQKHASLYIQPESYQVVGKYLLEAMGQVLGDALTPEIKDAWATAYWQLADIMIGREHQIYEQSEGWTDWREFKISEKIKESDEITSFYLAPVDGKPLPIFKPGQYISVQVYVPELKHLQPRQYSLSDKPNPDYYRISVKKEKGLSAEADASTHPGYVSNLLHDTFNKGDSIKVSHPAGDFFLSTDETTNPVVLISAGVGLTPLTSILNTLTSKPSERKLHFIHGSRTSSVRAFKEHVTSLTAAYPNLQTTFFTTQPSAADKEGVDYTYAGRVDLNKLASKDLFIGDPATQYYICGPEKFMTDMEASLKAQGVQGDRIKMELFGTGGIAQ</sequence>
<evidence type="ECO:0000256" key="1">
    <source>
        <dbReference type="ARBA" id="ARBA00001970"/>
    </source>
</evidence>
<keyword evidence="20" id="KW-1185">Reference proteome</keyword>
<dbReference type="Gene3D" id="1.10.490.10">
    <property type="entry name" value="Globins"/>
    <property type="match status" value="1"/>
</dbReference>
<comment type="function">
    <text evidence="16">In the presence of oxygen and NADH, it has NADH oxidase activity, which leads to the generation of superoxide and H(2)O(2). Under anaerobic conditions, it also exhibits nitric oxide reductase and FAD reductase activities. However, all these reactions are much lower than NOD activity.</text>
</comment>
<evidence type="ECO:0000256" key="4">
    <source>
        <dbReference type="ARBA" id="ARBA00012229"/>
    </source>
</evidence>
<dbReference type="AlphaFoldDB" id="A0AAD6CS26"/>
<evidence type="ECO:0000256" key="9">
    <source>
        <dbReference type="ARBA" id="ARBA00022827"/>
    </source>
</evidence>
<evidence type="ECO:0000256" key="15">
    <source>
        <dbReference type="ARBA" id="ARBA00049433"/>
    </source>
</evidence>
<dbReference type="Gene3D" id="2.40.30.10">
    <property type="entry name" value="Translation factors"/>
    <property type="match status" value="1"/>
</dbReference>
<reference evidence="19 20" key="1">
    <citation type="journal article" date="2023" name="IMA Fungus">
        <title>Comparative genomic study of the Penicillium genus elucidates a diverse pangenome and 15 lateral gene transfer events.</title>
        <authorList>
            <person name="Petersen C."/>
            <person name="Sorensen T."/>
            <person name="Nielsen M.R."/>
            <person name="Sondergaard T.E."/>
            <person name="Sorensen J.L."/>
            <person name="Fitzpatrick D.A."/>
            <person name="Frisvad J.C."/>
            <person name="Nielsen K.L."/>
        </authorList>
    </citation>
    <scope>NUCLEOTIDE SEQUENCE [LARGE SCALE GENOMIC DNA]</scope>
    <source>
        <strain evidence="19 20">IBT 35679</strain>
    </source>
</reference>
<evidence type="ECO:0000259" key="17">
    <source>
        <dbReference type="PROSITE" id="PS01033"/>
    </source>
</evidence>
<dbReference type="Proteomes" id="UP001220324">
    <property type="component" value="Unassembled WGS sequence"/>
</dbReference>
<organism evidence="19 20">
    <name type="scientific">Penicillium frequentans</name>
    <dbReference type="NCBI Taxonomy" id="3151616"/>
    <lineage>
        <taxon>Eukaryota</taxon>
        <taxon>Fungi</taxon>
        <taxon>Dikarya</taxon>
        <taxon>Ascomycota</taxon>
        <taxon>Pezizomycotina</taxon>
        <taxon>Eurotiomycetes</taxon>
        <taxon>Eurotiomycetidae</taxon>
        <taxon>Eurotiales</taxon>
        <taxon>Aspergillaceae</taxon>
        <taxon>Penicillium</taxon>
    </lineage>
</organism>
<dbReference type="PROSITE" id="PS01033">
    <property type="entry name" value="GLOBIN"/>
    <property type="match status" value="1"/>
</dbReference>
<keyword evidence="9" id="KW-0274">FAD</keyword>
<proteinExistence type="inferred from homology"/>
<dbReference type="PROSITE" id="PS51384">
    <property type="entry name" value="FAD_FR"/>
    <property type="match status" value="1"/>
</dbReference>
<dbReference type="Gene3D" id="3.40.50.80">
    <property type="entry name" value="Nucleotide-binding domain of ferredoxin-NADP reductase (FNR) module"/>
    <property type="match status" value="1"/>
</dbReference>
<dbReference type="InterPro" id="IPR001433">
    <property type="entry name" value="OxRdtase_FAD/NAD-bd"/>
</dbReference>